<proteinExistence type="predicted"/>
<accession>A8YN96</accession>
<reference evidence="1" key="1">
    <citation type="submission" date="2007-08" db="EMBL/GenBank/DDBJ databases">
        <authorList>
            <person name="Frangeul L."/>
        </authorList>
    </citation>
    <scope>NUCLEOTIDE SEQUENCE</scope>
    <source>
        <strain evidence="1">PCC 7806</strain>
    </source>
</reference>
<protein>
    <recommendedName>
        <fullName evidence="2">Transposase IS4-like domain-containing protein</fullName>
    </recommendedName>
</protein>
<organism evidence="1">
    <name type="scientific">Microcystis aeruginosa (strain PCC 7806)</name>
    <dbReference type="NCBI Taxonomy" id="267872"/>
    <lineage>
        <taxon>Bacteria</taxon>
        <taxon>Bacillati</taxon>
        <taxon>Cyanobacteriota</taxon>
        <taxon>Cyanophyceae</taxon>
        <taxon>Oscillatoriophycideae</taxon>
        <taxon>Chroococcales</taxon>
        <taxon>Microcystaceae</taxon>
        <taxon>Microcystis</taxon>
    </lineage>
</organism>
<name>A8YN96_MICA7</name>
<dbReference type="EMBL" id="AM778958">
    <property type="protein sequence ID" value="CAO88444.1"/>
    <property type="molecule type" value="Genomic_DNA"/>
</dbReference>
<dbReference type="AlphaFoldDB" id="A8YN96"/>
<sequence length="148" mass="17163">MMSLPTEIFVLLLRNILEKRKEMSGKISIAEKWQKVREKFSVIWIADGSTLEQLRKSLKASEKESGKLAGRIMMIVEAFTQVPVTVWYQKNERCNDKVWVEQLINELPTSGLLVVDLGFFSFPWFDLTRMRGKTSYQIKQVLSAGKLY</sequence>
<gene>
    <name evidence="1" type="ORF">IPF_3152</name>
</gene>
<evidence type="ECO:0008006" key="2">
    <source>
        <dbReference type="Google" id="ProtNLM"/>
    </source>
</evidence>
<evidence type="ECO:0000313" key="1">
    <source>
        <dbReference type="EMBL" id="CAO88444.1"/>
    </source>
</evidence>